<comment type="caution">
    <text evidence="1">The sequence shown here is derived from an EMBL/GenBank/DDBJ whole genome shotgun (WGS) entry which is preliminary data.</text>
</comment>
<sequence length="113" mass="12144">MRMEASSTNRSGAAAVLMRISPAVTAEEILSASNGAPAGTALAHTTAHIQQLLQSQVPRENLMIMSLMQPDTLHQCVVRQAGALQDTEPFDLSDNMDDDVFGAIFDNPELFNS</sequence>
<accession>A0A836CKD0</accession>
<protein>
    <submittedName>
        <fullName evidence="1">Uncharacterized protein</fullName>
    </submittedName>
</protein>
<keyword evidence="2" id="KW-1185">Reference proteome</keyword>
<organism evidence="1 2">
    <name type="scientific">Tribonema minus</name>
    <dbReference type="NCBI Taxonomy" id="303371"/>
    <lineage>
        <taxon>Eukaryota</taxon>
        <taxon>Sar</taxon>
        <taxon>Stramenopiles</taxon>
        <taxon>Ochrophyta</taxon>
        <taxon>PX clade</taxon>
        <taxon>Xanthophyceae</taxon>
        <taxon>Tribonematales</taxon>
        <taxon>Tribonemataceae</taxon>
        <taxon>Tribonema</taxon>
    </lineage>
</organism>
<dbReference type="Proteomes" id="UP000664859">
    <property type="component" value="Unassembled WGS sequence"/>
</dbReference>
<evidence type="ECO:0000313" key="1">
    <source>
        <dbReference type="EMBL" id="KAG5189417.1"/>
    </source>
</evidence>
<dbReference type="EMBL" id="JAFCMP010000050">
    <property type="protein sequence ID" value="KAG5189417.1"/>
    <property type="molecule type" value="Genomic_DNA"/>
</dbReference>
<gene>
    <name evidence="1" type="ORF">JKP88DRAFT_286714</name>
</gene>
<reference evidence="1" key="1">
    <citation type="submission" date="2021-02" db="EMBL/GenBank/DDBJ databases">
        <title>First Annotated Genome of the Yellow-green Alga Tribonema minus.</title>
        <authorList>
            <person name="Mahan K.M."/>
        </authorList>
    </citation>
    <scope>NUCLEOTIDE SEQUENCE</scope>
    <source>
        <strain evidence="1">UTEX B ZZ1240</strain>
    </source>
</reference>
<evidence type="ECO:0000313" key="2">
    <source>
        <dbReference type="Proteomes" id="UP000664859"/>
    </source>
</evidence>
<proteinExistence type="predicted"/>
<dbReference type="AlphaFoldDB" id="A0A836CKD0"/>
<name>A0A836CKD0_9STRA</name>